<evidence type="ECO:0000256" key="5">
    <source>
        <dbReference type="ARBA" id="ARBA00022679"/>
    </source>
</evidence>
<dbReference type="Pfam" id="PF13506">
    <property type="entry name" value="Glyco_transf_21"/>
    <property type="match status" value="1"/>
</dbReference>
<evidence type="ECO:0000256" key="4">
    <source>
        <dbReference type="ARBA" id="ARBA00022676"/>
    </source>
</evidence>
<evidence type="ECO:0000313" key="11">
    <source>
        <dbReference type="EMBL" id="NKY86285.1"/>
    </source>
</evidence>
<sequence>MNAGRALRTVAAPPPSGVARLSATARAVFEPLVCAGTVVAGAGCAVALANRLSMRRLRPDATPVIEPVVVAIPARDEAARLPGLIADLRAQQGVSRMRVWILDDGSTDGTFPAAVEAIGDDERFTVVAADTEPPPGWTGKTAACARLAELAGICADPPPGALIFLDADVRLQPWTIAAAVRELRRSAAGSVAPWPYQRAETVVERLVQPLLCWSWAASLPVRVANRSLRPSTAVACGQFLVFDAAVYRAVGGHAAVAGSVTEDLALARALRRAGHRTELVAAGTMASTRMYRGAAEVEQGYTRWLWSAYGGPAGAVGVDVVAAVSWLLPAVAAVCGRGRLRRVGATGYGLAVASRLLARSLESGGDLRGADGLAALAHPISIGAYLRLSARSWRLHRRGLLRWKGRSVPAGPNPARPGPAAISAPR</sequence>
<keyword evidence="4" id="KW-0328">Glycosyltransferase</keyword>
<evidence type="ECO:0000256" key="1">
    <source>
        <dbReference type="ARBA" id="ARBA00004141"/>
    </source>
</evidence>
<comment type="caution">
    <text evidence="11">The sequence shown here is derived from an EMBL/GenBank/DDBJ whole genome shotgun (WGS) entry which is preliminary data.</text>
</comment>
<reference evidence="11 12" key="1">
    <citation type="submission" date="2020-04" db="EMBL/GenBank/DDBJ databases">
        <title>MicrobeNet Type strains.</title>
        <authorList>
            <person name="Nicholson A.C."/>
        </authorList>
    </citation>
    <scope>NUCLEOTIDE SEQUENCE [LARGE SCALE GENOMIC DNA]</scope>
    <source>
        <strain evidence="11 12">DSM 44445</strain>
    </source>
</reference>
<feature type="region of interest" description="Disordered" evidence="9">
    <location>
        <begin position="406"/>
        <end position="426"/>
    </location>
</feature>
<evidence type="ECO:0000313" key="12">
    <source>
        <dbReference type="Proteomes" id="UP000523447"/>
    </source>
</evidence>
<evidence type="ECO:0000256" key="8">
    <source>
        <dbReference type="ARBA" id="ARBA00023136"/>
    </source>
</evidence>
<evidence type="ECO:0000256" key="3">
    <source>
        <dbReference type="ARBA" id="ARBA00004991"/>
    </source>
</evidence>
<evidence type="ECO:0000256" key="7">
    <source>
        <dbReference type="ARBA" id="ARBA00022989"/>
    </source>
</evidence>
<keyword evidence="8 10" id="KW-0472">Membrane</keyword>
<name>A0A7X6RHQ8_9NOCA</name>
<evidence type="ECO:0000256" key="9">
    <source>
        <dbReference type="SAM" id="MobiDB-lite"/>
    </source>
</evidence>
<proteinExistence type="predicted"/>
<dbReference type="PANTHER" id="PTHR43646">
    <property type="entry name" value="GLYCOSYLTRANSFERASE"/>
    <property type="match status" value="1"/>
</dbReference>
<accession>A0A7X6RHQ8</accession>
<protein>
    <submittedName>
        <fullName evidence="11">Glycosyltransferase</fullName>
    </submittedName>
</protein>
<keyword evidence="6 10" id="KW-0812">Transmembrane</keyword>
<dbReference type="InterPro" id="IPR025993">
    <property type="entry name" value="Ceramide_glucosylTrfase"/>
</dbReference>
<dbReference type="Proteomes" id="UP000523447">
    <property type="component" value="Unassembled WGS sequence"/>
</dbReference>
<dbReference type="EMBL" id="JAAXPE010000009">
    <property type="protein sequence ID" value="NKY86285.1"/>
    <property type="molecule type" value="Genomic_DNA"/>
</dbReference>
<dbReference type="GO" id="GO:0016020">
    <property type="term" value="C:membrane"/>
    <property type="evidence" value="ECO:0007669"/>
    <property type="project" value="UniProtKB-SubCell"/>
</dbReference>
<comment type="pathway">
    <text evidence="3">Sphingolipid metabolism.</text>
</comment>
<feature type="transmembrane region" description="Helical" evidence="10">
    <location>
        <begin position="28"/>
        <end position="49"/>
    </location>
</feature>
<organism evidence="11 12">
    <name type="scientific">Nocardia veterana</name>
    <dbReference type="NCBI Taxonomy" id="132249"/>
    <lineage>
        <taxon>Bacteria</taxon>
        <taxon>Bacillati</taxon>
        <taxon>Actinomycetota</taxon>
        <taxon>Actinomycetes</taxon>
        <taxon>Mycobacteriales</taxon>
        <taxon>Nocardiaceae</taxon>
        <taxon>Nocardia</taxon>
    </lineage>
</organism>
<comment type="pathway">
    <text evidence="2">Lipid metabolism; sphingolipid metabolism.</text>
</comment>
<evidence type="ECO:0000256" key="2">
    <source>
        <dbReference type="ARBA" id="ARBA00004760"/>
    </source>
</evidence>
<dbReference type="Gene3D" id="3.90.550.10">
    <property type="entry name" value="Spore Coat Polysaccharide Biosynthesis Protein SpsA, Chain A"/>
    <property type="match status" value="1"/>
</dbReference>
<keyword evidence="12" id="KW-1185">Reference proteome</keyword>
<dbReference type="GO" id="GO:0016757">
    <property type="term" value="F:glycosyltransferase activity"/>
    <property type="evidence" value="ECO:0007669"/>
    <property type="project" value="UniProtKB-KW"/>
</dbReference>
<gene>
    <name evidence="11" type="ORF">HGA07_11690</name>
</gene>
<comment type="subcellular location">
    <subcellularLocation>
        <location evidence="1">Membrane</location>
        <topology evidence="1">Multi-pass membrane protein</topology>
    </subcellularLocation>
</comment>
<dbReference type="SUPFAM" id="SSF53448">
    <property type="entry name" value="Nucleotide-diphospho-sugar transferases"/>
    <property type="match status" value="1"/>
</dbReference>
<dbReference type="AlphaFoldDB" id="A0A7X6RHQ8"/>
<keyword evidence="5 11" id="KW-0808">Transferase</keyword>
<evidence type="ECO:0000256" key="6">
    <source>
        <dbReference type="ARBA" id="ARBA00022692"/>
    </source>
</evidence>
<keyword evidence="7 10" id="KW-1133">Transmembrane helix</keyword>
<dbReference type="InterPro" id="IPR029044">
    <property type="entry name" value="Nucleotide-diphossugar_trans"/>
</dbReference>
<dbReference type="RefSeq" id="WP_083892831.1">
    <property type="nucleotide sequence ID" value="NZ_CAWPHS010000089.1"/>
</dbReference>
<evidence type="ECO:0000256" key="10">
    <source>
        <dbReference type="SAM" id="Phobius"/>
    </source>
</evidence>
<dbReference type="PANTHER" id="PTHR43646:SF3">
    <property type="entry name" value="SLR1566 PROTEIN"/>
    <property type="match status" value="1"/>
</dbReference>